<sequence length="390" mass="45115">MIHFCYDTMSDPELGYPNLAKLGLGPDDFDTTWPRAIAFRLLVYLGYARARWTSGLVDSAPPGSWYPVAIAWHDFDCDYFSLMKPNVINRLKSGDIRVLFYYHEGDNPERIQQRLDSCCVKHGLPLDCYLFLSANTAADQVDKFYYFPDHEHFLLYVNRRQGYTPVTDLPRQYDFTALNRIHKWWRASIMSDLHADGLLANSQWSYNTTVTDGDRPEDNPISVNNVPGWPDRLNEFLSNGPYFCDGPNDVAHNDHRLINTDLYLNSYCHISIETLFDVDQSGGAFLTEKTYKCLKFGQPFVIVGAVGSLQALRDAGYRVFDELIDNSYDTIVDNTQRWFAVKNTIAKIKNQDLHSWYLKCIPDLIHNQQLYIQRTKPTLDRLIERLSYKP</sequence>
<reference evidence="1" key="1">
    <citation type="submission" date="2020-04" db="EMBL/GenBank/DDBJ databases">
        <authorList>
            <person name="Chiriac C."/>
            <person name="Salcher M."/>
            <person name="Ghai R."/>
            <person name="Kavagutti S V."/>
        </authorList>
    </citation>
    <scope>NUCLEOTIDE SEQUENCE</scope>
</reference>
<accession>A0A6J5LZ28</accession>
<gene>
    <name evidence="1" type="ORF">UFOVP328_203</name>
</gene>
<name>A0A6J5LZ28_9CAUD</name>
<protein>
    <submittedName>
        <fullName evidence="1">Uncharacterized protein</fullName>
    </submittedName>
</protein>
<evidence type="ECO:0000313" key="1">
    <source>
        <dbReference type="EMBL" id="CAB4138010.1"/>
    </source>
</evidence>
<proteinExistence type="predicted"/>
<dbReference type="EMBL" id="LR796341">
    <property type="protein sequence ID" value="CAB4138010.1"/>
    <property type="molecule type" value="Genomic_DNA"/>
</dbReference>
<organism evidence="1">
    <name type="scientific">uncultured Caudovirales phage</name>
    <dbReference type="NCBI Taxonomy" id="2100421"/>
    <lineage>
        <taxon>Viruses</taxon>
        <taxon>Duplodnaviria</taxon>
        <taxon>Heunggongvirae</taxon>
        <taxon>Uroviricota</taxon>
        <taxon>Caudoviricetes</taxon>
        <taxon>Peduoviridae</taxon>
        <taxon>Maltschvirus</taxon>
        <taxon>Maltschvirus maltsch</taxon>
    </lineage>
</organism>